<feature type="domain" description="Bacterial phospholipase C C-terminal" evidence="3">
    <location>
        <begin position="1117"/>
        <end position="1201"/>
    </location>
</feature>
<evidence type="ECO:0000256" key="2">
    <source>
        <dbReference type="ARBA" id="ARBA00022801"/>
    </source>
</evidence>
<dbReference type="InterPro" id="IPR007312">
    <property type="entry name" value="Phosphoesterase"/>
</dbReference>
<reference evidence="4 5" key="1">
    <citation type="journal article" date="2011" name="J. Bacteriol.">
        <title>Genome sequence of 'Pedosphaera parvula' Ellin514, an aerobic Verrucomicrobial isolate from pasture soil.</title>
        <authorList>
            <person name="Kant R."/>
            <person name="van Passel M.W."/>
            <person name="Sangwan P."/>
            <person name="Palva A."/>
            <person name="Lucas S."/>
            <person name="Copeland A."/>
            <person name="Lapidus A."/>
            <person name="Glavina Del Rio T."/>
            <person name="Dalin E."/>
            <person name="Tice H."/>
            <person name="Bruce D."/>
            <person name="Goodwin L."/>
            <person name="Pitluck S."/>
            <person name="Chertkov O."/>
            <person name="Larimer F.W."/>
            <person name="Land M.L."/>
            <person name="Hauser L."/>
            <person name="Brettin T.S."/>
            <person name="Detter J.C."/>
            <person name="Han S."/>
            <person name="de Vos W.M."/>
            <person name="Janssen P.H."/>
            <person name="Smidt H."/>
        </authorList>
    </citation>
    <scope>NUCLEOTIDE SEQUENCE [LARGE SCALE GENOMIC DNA]</scope>
    <source>
        <strain evidence="4 5">Ellin514</strain>
    </source>
</reference>
<dbReference type="PANTHER" id="PTHR31956:SF1">
    <property type="entry name" value="NON-SPECIFIC PHOSPHOLIPASE C1"/>
    <property type="match status" value="1"/>
</dbReference>
<dbReference type="Pfam" id="PF05506">
    <property type="entry name" value="PLipase_C_C"/>
    <property type="match status" value="2"/>
</dbReference>
<evidence type="ECO:0000313" key="5">
    <source>
        <dbReference type="Proteomes" id="UP000003688"/>
    </source>
</evidence>
<dbReference type="Gene3D" id="3.40.720.10">
    <property type="entry name" value="Alkaline Phosphatase, subunit A"/>
    <property type="match status" value="2"/>
</dbReference>
<keyword evidence="2 4" id="KW-0378">Hydrolase</keyword>
<proteinExistence type="predicted"/>
<dbReference type="PANTHER" id="PTHR31956">
    <property type="entry name" value="NON-SPECIFIC PHOSPHOLIPASE C4-RELATED"/>
    <property type="match status" value="1"/>
</dbReference>
<dbReference type="InterPro" id="IPR017850">
    <property type="entry name" value="Alkaline_phosphatase_core_sf"/>
</dbReference>
<accession>B9XRA0</accession>
<dbReference type="NCBIfam" id="TIGR03396">
    <property type="entry name" value="PC_PLC"/>
    <property type="match status" value="1"/>
</dbReference>
<dbReference type="GO" id="GO:0016042">
    <property type="term" value="P:lipid catabolic process"/>
    <property type="evidence" value="ECO:0007669"/>
    <property type="project" value="InterPro"/>
</dbReference>
<comment type="caution">
    <text evidence="4">The sequence shown here is derived from an EMBL/GenBank/DDBJ whole genome shotgun (WGS) entry which is preliminary data.</text>
</comment>
<dbReference type="InterPro" id="IPR013425">
    <property type="entry name" value="Autotrns_rpt"/>
</dbReference>
<dbReference type="CDD" id="cd16014">
    <property type="entry name" value="PLC"/>
    <property type="match status" value="1"/>
</dbReference>
<organism evidence="4 5">
    <name type="scientific">Pedosphaera parvula (strain Ellin514)</name>
    <dbReference type="NCBI Taxonomy" id="320771"/>
    <lineage>
        <taxon>Bacteria</taxon>
        <taxon>Pseudomonadati</taxon>
        <taxon>Verrucomicrobiota</taxon>
        <taxon>Pedosphaerae</taxon>
        <taxon>Pedosphaerales</taxon>
        <taxon>Pedosphaeraceae</taxon>
        <taxon>Pedosphaera</taxon>
    </lineage>
</organism>
<sequence precursor="true">MQTSASKILFAIVVLSTIFRPLMGVAQVQHHVAAANLLVLQNDTSNNTASVTVSTTLSINDFRIRPGSSRADYNVQIGAISTDDVANGILMGSINQNGRDNGEDAFPGMNYGTCSIDSNSSSSPGSSGEYWLPVFQAPNNSEYNFNVAAAWFPYSDGWYGGWLNNASGVNGGANNHLIGNPALTLGTHVVDEGGGQTLVDLRPFGLNSSNAVLLVEGGKNEANFALSATNGDGTWTITCHDDNGGVEQDYVGFVCVPLTNHTVVSGKFMGDAKVAMQSQIIQVVNSGVGTYHLTIPGVNPNNGVLIISPDNGGTINGDNMVSYQINGNGWDIQTRDITSGFTPALQTLPDTDAVVSFVYIPGPTPGSTTLRWSGATGTNWDFSTNQTWRLVPSNLSTNYTDACQTILDDTASNFAVNLTASVSPYQLIVSNTANNYLINGTGSIIGSTGLTKQGSGKLTLAVTNKYTGDTLISQGTLALNANGCIPGGAGYGNTFVNGTLDLAGFNCTLNNLSGIGLVDDSTAGGAPQLNVYETTNTTFSGTLKNTTGSLSLTLDGGGALTLTGINTFSGGCTISNGTLVVKGTLGSGPVTVQSNGQLSGTGTISGPISMVGNSALDLTANAALTTGPITLNGSVPVNVISGVALTHTGTYLLLKHGSISGSGSFKLVLPPGLQANGFTASLVDTGTQLQLVVTAAGITGTIADVRHVVLFMNENRAFDHYFGTHYGVRGFNDRNALQFTNGNNVFYQPTGSSYELPFHNTLQCLTDLNHSWPVTHSTVNGGKNDGWIPNKGAETMCYFERSDLPFYYALADAFTICDEYHCSVLSSTDPNRISYMTGMIDPHGIGGGPEIDNSSVPTGFTWKTYPEFLQQAGISWKVYSVSGDNGENVLQMFAAYKQATAGNPLYDRGRAAYSSQSTMVSGFASDVANNRLPSVSWIVGTGDYCEHPPHSSANGEVLLKQVLDALAANPQVYNSTVFIFNYDENDGFYDHAMPILPPPGTPDEYVGSQPIGLGIRVPAIIVSPWSRGGRVCSQVFDHTSITRFLETWTGVTNSNISAWRRQVCGDMTSAFDFAHPNPDYPIIPGVATVECPVGETPAVPSPQSFPIQESGSMVPMPLPYQPDASCTLNSATSTFTITMTNTGAASVHFGVYANAFRTDGPWPFDVDTTGSANASFSTTATAGKYDFTCYGPNGFQRRFAGSISSDFQKIEAVSVLNPANAGIKIALANSSSTAVTFTVTNGYVVAGSANYIVPAHTTNLINVGSETNNGFYDITVKASADAAFVRRFLGRVEAYVTPMVSGGKLLTNGAFQFSFSGPLAQPFHVMATTNLSNPSSWVSVMSGTFGTDPVTYTETNPSAQSARFYHVVSP</sequence>
<dbReference type="InterPro" id="IPR017767">
    <property type="entry name" value="PC-PLC"/>
</dbReference>
<evidence type="ECO:0000259" key="3">
    <source>
        <dbReference type="Pfam" id="PF05506"/>
    </source>
</evidence>
<dbReference type="OrthoDB" id="980947at2"/>
<dbReference type="InterPro" id="IPR011050">
    <property type="entry name" value="Pectin_lyase_fold/virulence"/>
</dbReference>
<dbReference type="SUPFAM" id="SSF51126">
    <property type="entry name" value="Pectin lyase-like"/>
    <property type="match status" value="1"/>
</dbReference>
<dbReference type="NCBIfam" id="TIGR02601">
    <property type="entry name" value="autotrns_rpt"/>
    <property type="match status" value="2"/>
</dbReference>
<dbReference type="InterPro" id="IPR008475">
    <property type="entry name" value="PLipase_C_C"/>
</dbReference>
<dbReference type="Proteomes" id="UP000003688">
    <property type="component" value="Unassembled WGS sequence"/>
</dbReference>
<dbReference type="Pfam" id="PF12951">
    <property type="entry name" value="PATR"/>
    <property type="match status" value="2"/>
</dbReference>
<dbReference type="RefSeq" id="WP_007418335.1">
    <property type="nucleotide sequence ID" value="NZ_ABOX02000061.1"/>
</dbReference>
<protein>
    <submittedName>
        <fullName evidence="4">Phospholipase C, phosphocholine-specific</fullName>
        <ecNumber evidence="4">3.1.4.3</ecNumber>
    </submittedName>
</protein>
<dbReference type="EC" id="3.1.4.3" evidence="4"/>
<evidence type="ECO:0000256" key="1">
    <source>
        <dbReference type="ARBA" id="ARBA00022729"/>
    </source>
</evidence>
<dbReference type="STRING" id="320771.Cflav_PD0748"/>
<evidence type="ECO:0000313" key="4">
    <source>
        <dbReference type="EMBL" id="EEF57643.1"/>
    </source>
</evidence>
<keyword evidence="1" id="KW-0732">Signal</keyword>
<dbReference type="EMBL" id="ABOX02000061">
    <property type="protein sequence ID" value="EEF57643.1"/>
    <property type="molecule type" value="Genomic_DNA"/>
</dbReference>
<feature type="domain" description="Bacterial phospholipase C C-terminal" evidence="3">
    <location>
        <begin position="1218"/>
        <end position="1291"/>
    </location>
</feature>
<dbReference type="Pfam" id="PF04185">
    <property type="entry name" value="Phosphoesterase"/>
    <property type="match status" value="1"/>
</dbReference>
<name>B9XRA0_PEDPL</name>
<gene>
    <name evidence="4" type="ORF">Cflav_PD0748</name>
</gene>
<dbReference type="GO" id="GO:0034480">
    <property type="term" value="F:phosphatidylcholine phospholipase C activity"/>
    <property type="evidence" value="ECO:0007669"/>
    <property type="project" value="UniProtKB-EC"/>
</dbReference>
<keyword evidence="5" id="KW-1185">Reference proteome</keyword>